<dbReference type="InterPro" id="IPR001647">
    <property type="entry name" value="HTH_TetR"/>
</dbReference>
<keyword evidence="7" id="KW-1185">Reference proteome</keyword>
<dbReference type="Pfam" id="PF13305">
    <property type="entry name" value="TetR_C_33"/>
    <property type="match status" value="1"/>
</dbReference>
<organism evidence="6 7">
    <name type="scientific">Antrihabitans stalactiti</name>
    <dbReference type="NCBI Taxonomy" id="2584121"/>
    <lineage>
        <taxon>Bacteria</taxon>
        <taxon>Bacillati</taxon>
        <taxon>Actinomycetota</taxon>
        <taxon>Actinomycetes</taxon>
        <taxon>Mycobacteriales</taxon>
        <taxon>Nocardiaceae</taxon>
        <taxon>Antrihabitans</taxon>
    </lineage>
</organism>
<evidence type="ECO:0000259" key="5">
    <source>
        <dbReference type="PROSITE" id="PS50977"/>
    </source>
</evidence>
<feature type="DNA-binding region" description="H-T-H motif" evidence="4">
    <location>
        <begin position="31"/>
        <end position="50"/>
    </location>
</feature>
<evidence type="ECO:0000256" key="2">
    <source>
        <dbReference type="ARBA" id="ARBA00023125"/>
    </source>
</evidence>
<comment type="caution">
    <text evidence="6">The sequence shown here is derived from an EMBL/GenBank/DDBJ whole genome shotgun (WGS) entry which is preliminary data.</text>
</comment>
<dbReference type="AlphaFoldDB" id="A0A848KJX6"/>
<dbReference type="EMBL" id="VCQU01000010">
    <property type="protein sequence ID" value="NMN98411.1"/>
    <property type="molecule type" value="Genomic_DNA"/>
</dbReference>
<dbReference type="SUPFAM" id="SSF48498">
    <property type="entry name" value="Tetracyclin repressor-like, C-terminal domain"/>
    <property type="match status" value="1"/>
</dbReference>
<protein>
    <submittedName>
        <fullName evidence="6">TetR/AcrR family transcriptional regulator</fullName>
    </submittedName>
</protein>
<reference evidence="6 7" key="1">
    <citation type="submission" date="2019-05" db="EMBL/GenBank/DDBJ databases">
        <authorList>
            <person name="Lee S.D."/>
        </authorList>
    </citation>
    <scope>NUCLEOTIDE SEQUENCE [LARGE SCALE GENOMIC DNA]</scope>
    <source>
        <strain evidence="6 7">YC2-7</strain>
    </source>
</reference>
<proteinExistence type="predicted"/>
<dbReference type="Gene3D" id="1.10.357.10">
    <property type="entry name" value="Tetracycline Repressor, domain 2"/>
    <property type="match status" value="1"/>
</dbReference>
<sequence>MTTIDDLPARRGALVEAAIRLLSENGPTAIKARTVTSEADLTTMALYSAFGGLPGLMTAVVEEGFARLDTRMRTIEPSGDPIADLFSMAIECRRFAIDNPYLYDLIFGIESRDAARGKLLAGAASTEGTSYQQSFATVANACDRAINAGRVRSPSGRHLAAQLWSLVHGYISLELGGHFAGFGDPVDEVLIPLAVSFMTGQGDDRDKSLSSTTKTKV</sequence>
<dbReference type="PROSITE" id="PS50977">
    <property type="entry name" value="HTH_TETR_2"/>
    <property type="match status" value="1"/>
</dbReference>
<evidence type="ECO:0000256" key="3">
    <source>
        <dbReference type="ARBA" id="ARBA00023163"/>
    </source>
</evidence>
<evidence type="ECO:0000256" key="4">
    <source>
        <dbReference type="PROSITE-ProRule" id="PRU00335"/>
    </source>
</evidence>
<evidence type="ECO:0000313" key="6">
    <source>
        <dbReference type="EMBL" id="NMN98411.1"/>
    </source>
</evidence>
<dbReference type="PANTHER" id="PTHR30055">
    <property type="entry name" value="HTH-TYPE TRANSCRIPTIONAL REGULATOR RUTR"/>
    <property type="match status" value="1"/>
</dbReference>
<dbReference type="InterPro" id="IPR036271">
    <property type="entry name" value="Tet_transcr_reg_TetR-rel_C_sf"/>
</dbReference>
<dbReference type="InterPro" id="IPR009057">
    <property type="entry name" value="Homeodomain-like_sf"/>
</dbReference>
<keyword evidence="3" id="KW-0804">Transcription</keyword>
<dbReference type="RefSeq" id="WP_169592655.1">
    <property type="nucleotide sequence ID" value="NZ_VCQU01000010.1"/>
</dbReference>
<dbReference type="InterPro" id="IPR050109">
    <property type="entry name" value="HTH-type_TetR-like_transc_reg"/>
</dbReference>
<dbReference type="SUPFAM" id="SSF46689">
    <property type="entry name" value="Homeodomain-like"/>
    <property type="match status" value="1"/>
</dbReference>
<gene>
    <name evidence="6" type="ORF">FGL95_25545</name>
</gene>
<dbReference type="PANTHER" id="PTHR30055:SF209">
    <property type="entry name" value="POSSIBLE TRANSCRIPTIONAL REGULATORY PROTEIN (PROBABLY TETR-FAMILY)"/>
    <property type="match status" value="1"/>
</dbReference>
<keyword evidence="2 4" id="KW-0238">DNA-binding</keyword>
<evidence type="ECO:0000313" key="7">
    <source>
        <dbReference type="Proteomes" id="UP000535543"/>
    </source>
</evidence>
<accession>A0A848KJX6</accession>
<reference evidence="6 7" key="2">
    <citation type="submission" date="2020-06" db="EMBL/GenBank/DDBJ databases">
        <title>Antribacter stalactiti gen. nov., sp. nov., a new member of the family Nacardiaceae isolated from a cave.</title>
        <authorList>
            <person name="Kim I.S."/>
        </authorList>
    </citation>
    <scope>NUCLEOTIDE SEQUENCE [LARGE SCALE GENOMIC DNA]</scope>
    <source>
        <strain evidence="6 7">YC2-7</strain>
    </source>
</reference>
<name>A0A848KJX6_9NOCA</name>
<dbReference type="InterPro" id="IPR025996">
    <property type="entry name" value="MT1864/Rv1816-like_C"/>
</dbReference>
<dbReference type="Proteomes" id="UP000535543">
    <property type="component" value="Unassembled WGS sequence"/>
</dbReference>
<feature type="domain" description="HTH tetR-type" evidence="5">
    <location>
        <begin position="8"/>
        <end position="68"/>
    </location>
</feature>
<evidence type="ECO:0000256" key="1">
    <source>
        <dbReference type="ARBA" id="ARBA00023015"/>
    </source>
</evidence>
<keyword evidence="1" id="KW-0805">Transcription regulation</keyword>
<dbReference type="GO" id="GO:0000976">
    <property type="term" value="F:transcription cis-regulatory region binding"/>
    <property type="evidence" value="ECO:0007669"/>
    <property type="project" value="TreeGrafter"/>
</dbReference>
<dbReference type="GO" id="GO:0003700">
    <property type="term" value="F:DNA-binding transcription factor activity"/>
    <property type="evidence" value="ECO:0007669"/>
    <property type="project" value="TreeGrafter"/>
</dbReference>